<protein>
    <submittedName>
        <fullName evidence="4">Ribosomal protein S18 acetylase RimI</fullName>
    </submittedName>
</protein>
<dbReference type="PROSITE" id="PS51186">
    <property type="entry name" value="GNAT"/>
    <property type="match status" value="1"/>
</dbReference>
<dbReference type="GO" id="GO:0016747">
    <property type="term" value="F:acyltransferase activity, transferring groups other than amino-acyl groups"/>
    <property type="evidence" value="ECO:0007669"/>
    <property type="project" value="InterPro"/>
</dbReference>
<dbReference type="InterPro" id="IPR000182">
    <property type="entry name" value="GNAT_dom"/>
</dbReference>
<dbReference type="EMBL" id="FOQU01000003">
    <property type="protein sequence ID" value="SFI55843.1"/>
    <property type="molecule type" value="Genomic_DNA"/>
</dbReference>
<dbReference type="PANTHER" id="PTHR43877">
    <property type="entry name" value="AMINOALKYLPHOSPHONATE N-ACETYLTRANSFERASE-RELATED-RELATED"/>
    <property type="match status" value="1"/>
</dbReference>
<keyword evidence="4" id="KW-0687">Ribonucleoprotein</keyword>
<dbReference type="AlphaFoldDB" id="A0A1I3J6N4"/>
<evidence type="ECO:0000313" key="4">
    <source>
        <dbReference type="EMBL" id="SFI55843.1"/>
    </source>
</evidence>
<evidence type="ECO:0000256" key="1">
    <source>
        <dbReference type="ARBA" id="ARBA00022679"/>
    </source>
</evidence>
<keyword evidence="5" id="KW-1185">Reference proteome</keyword>
<keyword evidence="4" id="KW-0689">Ribosomal protein</keyword>
<name>A0A1I3J6N4_9BURK</name>
<dbReference type="InterPro" id="IPR016181">
    <property type="entry name" value="Acyl_CoA_acyltransferase"/>
</dbReference>
<feature type="domain" description="N-acetyltransferase" evidence="3">
    <location>
        <begin position="60"/>
        <end position="226"/>
    </location>
</feature>
<dbReference type="CDD" id="cd04301">
    <property type="entry name" value="NAT_SF"/>
    <property type="match status" value="1"/>
</dbReference>
<sequence>MGPREHHQRLEYYRSRGQFALRRAAYRSAGEGSHAHASCGGTLCVRLFRPNPASMSTVSVSLRPATVDDASLLASIHAASWQATYRGLLPDAFLDSEVAQERAAYWFDRMNAPGAERRIVLIAERDGEAIGFVCVERQIDTPWGVLLDNLHALPAHQGIGAGKLLMRAAQDWARAQGAVQLYLYVLEGNTPAIRFYERQGWQFSGAEPDQMGGIDITALRYIYRLDRATAT</sequence>
<evidence type="ECO:0000259" key="3">
    <source>
        <dbReference type="PROSITE" id="PS51186"/>
    </source>
</evidence>
<dbReference type="Proteomes" id="UP000199548">
    <property type="component" value="Unassembled WGS sequence"/>
</dbReference>
<accession>A0A1I3J6N4</accession>
<dbReference type="Pfam" id="PF00583">
    <property type="entry name" value="Acetyltransf_1"/>
    <property type="match status" value="1"/>
</dbReference>
<keyword evidence="1" id="KW-0808">Transferase</keyword>
<keyword evidence="2" id="KW-0012">Acyltransferase</keyword>
<evidence type="ECO:0000313" key="5">
    <source>
        <dbReference type="Proteomes" id="UP000199548"/>
    </source>
</evidence>
<organism evidence="4 5">
    <name type="scientific">Paraburkholderia megapolitana</name>
    <dbReference type="NCBI Taxonomy" id="420953"/>
    <lineage>
        <taxon>Bacteria</taxon>
        <taxon>Pseudomonadati</taxon>
        <taxon>Pseudomonadota</taxon>
        <taxon>Betaproteobacteria</taxon>
        <taxon>Burkholderiales</taxon>
        <taxon>Burkholderiaceae</taxon>
        <taxon>Paraburkholderia</taxon>
    </lineage>
</organism>
<proteinExistence type="predicted"/>
<dbReference type="Gene3D" id="3.40.630.30">
    <property type="match status" value="1"/>
</dbReference>
<dbReference type="InterPro" id="IPR050832">
    <property type="entry name" value="Bact_Acetyltransf"/>
</dbReference>
<gene>
    <name evidence="4" type="ORF">SAMN05192543_103580</name>
</gene>
<dbReference type="GO" id="GO:0005840">
    <property type="term" value="C:ribosome"/>
    <property type="evidence" value="ECO:0007669"/>
    <property type="project" value="UniProtKB-KW"/>
</dbReference>
<dbReference type="STRING" id="420953.SAMN05192543_103580"/>
<evidence type="ECO:0000256" key="2">
    <source>
        <dbReference type="ARBA" id="ARBA00023315"/>
    </source>
</evidence>
<dbReference type="SUPFAM" id="SSF55729">
    <property type="entry name" value="Acyl-CoA N-acyltransferases (Nat)"/>
    <property type="match status" value="1"/>
</dbReference>
<reference evidence="4 5" key="1">
    <citation type="submission" date="2016-10" db="EMBL/GenBank/DDBJ databases">
        <authorList>
            <person name="de Groot N.N."/>
        </authorList>
    </citation>
    <scope>NUCLEOTIDE SEQUENCE [LARGE SCALE GENOMIC DNA]</scope>
    <source>
        <strain evidence="4 5">LMG 23650</strain>
    </source>
</reference>